<protein>
    <recommendedName>
        <fullName evidence="2">histidine kinase</fullName>
        <ecNumber evidence="2">2.7.13.3</ecNumber>
    </recommendedName>
</protein>
<evidence type="ECO:0000256" key="2">
    <source>
        <dbReference type="ARBA" id="ARBA00012438"/>
    </source>
</evidence>
<dbReference type="Gene3D" id="1.20.5.1930">
    <property type="match status" value="1"/>
</dbReference>
<dbReference type="InterPro" id="IPR036890">
    <property type="entry name" value="HATPase_C_sf"/>
</dbReference>
<feature type="transmembrane region" description="Helical" evidence="10">
    <location>
        <begin position="108"/>
        <end position="128"/>
    </location>
</feature>
<feature type="compositionally biased region" description="Low complexity" evidence="9">
    <location>
        <begin position="408"/>
        <end position="426"/>
    </location>
</feature>
<dbReference type="RefSeq" id="WP_171200269.1">
    <property type="nucleotide sequence ID" value="NZ_JABEND010000007.1"/>
</dbReference>
<keyword evidence="8" id="KW-0902">Two-component regulatory system</keyword>
<keyword evidence="3" id="KW-0597">Phosphoprotein</keyword>
<dbReference type="AlphaFoldDB" id="A0A849A7U9"/>
<reference evidence="12 13" key="1">
    <citation type="submission" date="2020-05" db="EMBL/GenBank/DDBJ databases">
        <title>Nakamurella sp. DB0629 isolated from air conditioner.</title>
        <authorList>
            <person name="Kim D.H."/>
            <person name="Kim D.-U."/>
        </authorList>
    </citation>
    <scope>NUCLEOTIDE SEQUENCE [LARGE SCALE GENOMIC DNA]</scope>
    <source>
        <strain evidence="12 13">DB0629</strain>
    </source>
</reference>
<evidence type="ECO:0000256" key="9">
    <source>
        <dbReference type="SAM" id="MobiDB-lite"/>
    </source>
</evidence>
<dbReference type="Pfam" id="PF07730">
    <property type="entry name" value="HisKA_3"/>
    <property type="match status" value="1"/>
</dbReference>
<evidence type="ECO:0000256" key="10">
    <source>
        <dbReference type="SAM" id="Phobius"/>
    </source>
</evidence>
<dbReference type="PANTHER" id="PTHR24421:SF10">
    <property type="entry name" value="NITRATE_NITRITE SENSOR PROTEIN NARQ"/>
    <property type="match status" value="1"/>
</dbReference>
<keyword evidence="7" id="KW-0067">ATP-binding</keyword>
<dbReference type="InterPro" id="IPR011712">
    <property type="entry name" value="Sig_transdc_His_kin_sub3_dim/P"/>
</dbReference>
<keyword evidence="5" id="KW-0547">Nucleotide-binding</keyword>
<evidence type="ECO:0000313" key="13">
    <source>
        <dbReference type="Proteomes" id="UP000562984"/>
    </source>
</evidence>
<keyword evidence="10" id="KW-0812">Transmembrane</keyword>
<dbReference type="Gene3D" id="3.30.565.10">
    <property type="entry name" value="Histidine kinase-like ATPase, C-terminal domain"/>
    <property type="match status" value="1"/>
</dbReference>
<dbReference type="SUPFAM" id="SSF55874">
    <property type="entry name" value="ATPase domain of HSP90 chaperone/DNA topoisomerase II/histidine kinase"/>
    <property type="match status" value="1"/>
</dbReference>
<name>A0A849A7U9_9ACTN</name>
<evidence type="ECO:0000256" key="8">
    <source>
        <dbReference type="ARBA" id="ARBA00023012"/>
    </source>
</evidence>
<dbReference type="Proteomes" id="UP000562984">
    <property type="component" value="Unassembled WGS sequence"/>
</dbReference>
<evidence type="ECO:0000256" key="4">
    <source>
        <dbReference type="ARBA" id="ARBA00022679"/>
    </source>
</evidence>
<accession>A0A849A7U9</accession>
<dbReference type="GO" id="GO:0046983">
    <property type="term" value="F:protein dimerization activity"/>
    <property type="evidence" value="ECO:0007669"/>
    <property type="project" value="InterPro"/>
</dbReference>
<keyword evidence="10" id="KW-1133">Transmembrane helix</keyword>
<dbReference type="GO" id="GO:0000155">
    <property type="term" value="F:phosphorelay sensor kinase activity"/>
    <property type="evidence" value="ECO:0007669"/>
    <property type="project" value="InterPro"/>
</dbReference>
<dbReference type="EMBL" id="JABEND010000007">
    <property type="protein sequence ID" value="NNG36575.1"/>
    <property type="molecule type" value="Genomic_DNA"/>
</dbReference>
<evidence type="ECO:0000256" key="5">
    <source>
        <dbReference type="ARBA" id="ARBA00022741"/>
    </source>
</evidence>
<gene>
    <name evidence="12" type="ORF">HKD39_12810</name>
</gene>
<dbReference type="InterPro" id="IPR050482">
    <property type="entry name" value="Sensor_HK_TwoCompSys"/>
</dbReference>
<comment type="caution">
    <text evidence="12">The sequence shown here is derived from an EMBL/GenBank/DDBJ whole genome shotgun (WGS) entry which is preliminary data.</text>
</comment>
<evidence type="ECO:0000256" key="7">
    <source>
        <dbReference type="ARBA" id="ARBA00022840"/>
    </source>
</evidence>
<keyword evidence="13" id="KW-1185">Reference proteome</keyword>
<dbReference type="PANTHER" id="PTHR24421">
    <property type="entry name" value="NITRATE/NITRITE SENSOR PROTEIN NARX-RELATED"/>
    <property type="match status" value="1"/>
</dbReference>
<feature type="transmembrane region" description="Helical" evidence="10">
    <location>
        <begin position="134"/>
        <end position="157"/>
    </location>
</feature>
<evidence type="ECO:0000256" key="6">
    <source>
        <dbReference type="ARBA" id="ARBA00022777"/>
    </source>
</evidence>
<dbReference type="GO" id="GO:0005524">
    <property type="term" value="F:ATP binding"/>
    <property type="evidence" value="ECO:0007669"/>
    <property type="project" value="UniProtKB-KW"/>
</dbReference>
<evidence type="ECO:0000256" key="1">
    <source>
        <dbReference type="ARBA" id="ARBA00000085"/>
    </source>
</evidence>
<organism evidence="12 13">
    <name type="scientific">Nakamurella aerolata</name>
    <dbReference type="NCBI Taxonomy" id="1656892"/>
    <lineage>
        <taxon>Bacteria</taxon>
        <taxon>Bacillati</taxon>
        <taxon>Actinomycetota</taxon>
        <taxon>Actinomycetes</taxon>
        <taxon>Nakamurellales</taxon>
        <taxon>Nakamurellaceae</taxon>
        <taxon>Nakamurella</taxon>
    </lineage>
</organism>
<proteinExistence type="predicted"/>
<dbReference type="EC" id="2.7.13.3" evidence="2"/>
<comment type="catalytic activity">
    <reaction evidence="1">
        <text>ATP + protein L-histidine = ADP + protein N-phospho-L-histidine.</text>
        <dbReference type="EC" id="2.7.13.3"/>
    </reaction>
</comment>
<feature type="region of interest" description="Disordered" evidence="9">
    <location>
        <begin position="403"/>
        <end position="439"/>
    </location>
</feature>
<keyword evidence="4" id="KW-0808">Transferase</keyword>
<feature type="transmembrane region" description="Helical" evidence="10">
    <location>
        <begin position="65"/>
        <end position="96"/>
    </location>
</feature>
<evidence type="ECO:0000313" key="12">
    <source>
        <dbReference type="EMBL" id="NNG36575.1"/>
    </source>
</evidence>
<sequence length="439" mass="46111">MWLLDRWHALSTGTQDLIIALTCGATGTLLLALDIVGNHNLPFWVRLLLLLLACAAQTQRRRFPMVALALGAVPIVIDAAFGFTIGPLIVLTDLVYAAVLYGGRGSQLLARWLIGATLVAAVLLALQADDLRVGVLIALTLIVVIVTPVQWALTLGAHRDRADLERRRADDLHRMAELDRAAAVAAQRNEVARELHDVISGHLSAIALRSSAALELSRPGSGGEPPTAPALEVVRTQSLQALTAMRSMIDMLQQPQHDSDTQRWESAPGWPQVLDRLPDRAVVHRHPDPLPQLGAELGRQLVRIVLPAVGNAAEHAPGQPIRVDVTHAGGTLQLSVQNPIGDNAPKPAGDRHRWGVANIAARVAALGGTVSIGPAGDGGKRGDSGARVWRVAVAVPVPAAESVGGQGFATDAADGTDGTDGAEPAAPGGETVPTLSPLR</sequence>
<keyword evidence="6" id="KW-0418">Kinase</keyword>
<dbReference type="GO" id="GO:0016020">
    <property type="term" value="C:membrane"/>
    <property type="evidence" value="ECO:0007669"/>
    <property type="project" value="InterPro"/>
</dbReference>
<keyword evidence="10" id="KW-0472">Membrane</keyword>
<evidence type="ECO:0000259" key="11">
    <source>
        <dbReference type="Pfam" id="PF07730"/>
    </source>
</evidence>
<feature type="transmembrane region" description="Helical" evidence="10">
    <location>
        <begin position="17"/>
        <end position="36"/>
    </location>
</feature>
<feature type="domain" description="Signal transduction histidine kinase subgroup 3 dimerisation and phosphoacceptor" evidence="11">
    <location>
        <begin position="188"/>
        <end position="255"/>
    </location>
</feature>
<evidence type="ECO:0000256" key="3">
    <source>
        <dbReference type="ARBA" id="ARBA00022553"/>
    </source>
</evidence>